<evidence type="ECO:0000313" key="5">
    <source>
        <dbReference type="Proteomes" id="UP000235589"/>
    </source>
</evidence>
<protein>
    <submittedName>
        <fullName evidence="4">GNAT family acetyltransferase</fullName>
    </submittedName>
</protein>
<dbReference type="GO" id="GO:0016747">
    <property type="term" value="F:acyltransferase activity, transferring groups other than amino-acyl groups"/>
    <property type="evidence" value="ECO:0007669"/>
    <property type="project" value="InterPro"/>
</dbReference>
<dbReference type="InterPro" id="IPR000182">
    <property type="entry name" value="GNAT_dom"/>
</dbReference>
<reference evidence="4 5" key="1">
    <citation type="submission" date="2017-04" db="EMBL/GenBank/DDBJ databases">
        <title>Monoglobus pectinilyticus 14 draft genome.</title>
        <authorList>
            <person name="Kim C."/>
            <person name="Rosendale D.I."/>
            <person name="Kelly W.J."/>
            <person name="Tannock G.W."/>
            <person name="Patchett M.L."/>
            <person name="Jordens J.Z."/>
        </authorList>
    </citation>
    <scope>NUCLEOTIDE SEQUENCE [LARGE SCALE GENOMIC DNA]</scope>
    <source>
        <strain evidence="4 5">14</strain>
    </source>
</reference>
<organism evidence="4 5">
    <name type="scientific">Monoglobus pectinilyticus</name>
    <dbReference type="NCBI Taxonomy" id="1981510"/>
    <lineage>
        <taxon>Bacteria</taxon>
        <taxon>Bacillati</taxon>
        <taxon>Bacillota</taxon>
        <taxon>Clostridia</taxon>
        <taxon>Monoglobales</taxon>
        <taxon>Monoglobaceae</taxon>
        <taxon>Monoglobus</taxon>
    </lineage>
</organism>
<keyword evidence="5" id="KW-1185">Reference proteome</keyword>
<dbReference type="CDD" id="cd04301">
    <property type="entry name" value="NAT_SF"/>
    <property type="match status" value="1"/>
</dbReference>
<evidence type="ECO:0000256" key="2">
    <source>
        <dbReference type="ARBA" id="ARBA00023315"/>
    </source>
</evidence>
<sequence length="166" mass="19633">MENKYNIKLAQTDKEIEQIAKCAEITWHDAYDNLLPDGQVDYMIEKYQSFYVLKNDIKNNGYVYYIIQEDDEVIAFCGIRPENDKLFISKIYVDPKYQRKGLATKLFNKVLIEYRDDYKLFYLTVNKNNTKAISAYKSFGFTITDSTKTDIGNNYVMDDYIMTYNN</sequence>
<dbReference type="OrthoDB" id="9773249at2"/>
<name>A0A2K9P1E3_9FIRM</name>
<dbReference type="KEGG" id="mpec:B9O19_00204"/>
<dbReference type="PROSITE" id="PS51186">
    <property type="entry name" value="GNAT"/>
    <property type="match status" value="1"/>
</dbReference>
<dbReference type="Pfam" id="PF00583">
    <property type="entry name" value="Acetyltransf_1"/>
    <property type="match status" value="1"/>
</dbReference>
<dbReference type="InterPro" id="IPR050680">
    <property type="entry name" value="YpeA/RimI_acetyltransf"/>
</dbReference>
<evidence type="ECO:0000256" key="1">
    <source>
        <dbReference type="ARBA" id="ARBA00022679"/>
    </source>
</evidence>
<evidence type="ECO:0000259" key="3">
    <source>
        <dbReference type="PROSITE" id="PS51186"/>
    </source>
</evidence>
<dbReference type="SUPFAM" id="SSF55729">
    <property type="entry name" value="Acyl-CoA N-acyltransferases (Nat)"/>
    <property type="match status" value="1"/>
</dbReference>
<dbReference type="PANTHER" id="PTHR43420">
    <property type="entry name" value="ACETYLTRANSFERASE"/>
    <property type="match status" value="1"/>
</dbReference>
<dbReference type="EMBL" id="CP020991">
    <property type="protein sequence ID" value="AUO18388.1"/>
    <property type="molecule type" value="Genomic_DNA"/>
</dbReference>
<dbReference type="AlphaFoldDB" id="A0A2K9P1E3"/>
<proteinExistence type="predicted"/>
<keyword evidence="1 4" id="KW-0808">Transferase</keyword>
<keyword evidence="2" id="KW-0012">Acyltransferase</keyword>
<dbReference type="RefSeq" id="WP_102364690.1">
    <property type="nucleotide sequence ID" value="NZ_CP020991.1"/>
</dbReference>
<dbReference type="Proteomes" id="UP000235589">
    <property type="component" value="Chromosome"/>
</dbReference>
<feature type="domain" description="N-acetyltransferase" evidence="3">
    <location>
        <begin position="14"/>
        <end position="166"/>
    </location>
</feature>
<evidence type="ECO:0000313" key="4">
    <source>
        <dbReference type="EMBL" id="AUO18388.1"/>
    </source>
</evidence>
<dbReference type="Gene3D" id="3.40.630.30">
    <property type="match status" value="1"/>
</dbReference>
<gene>
    <name evidence="4" type="ORF">B9O19_00204</name>
</gene>
<dbReference type="InterPro" id="IPR016181">
    <property type="entry name" value="Acyl_CoA_acyltransferase"/>
</dbReference>
<accession>A0A2K9P1E3</accession>
<dbReference type="GeneID" id="98061635"/>